<name>A0A1F8ARI5_9BACT</name>
<evidence type="ECO:0000256" key="3">
    <source>
        <dbReference type="ARBA" id="ARBA00022695"/>
    </source>
</evidence>
<keyword evidence="3" id="KW-0548">Nucleotidyltransferase</keyword>
<dbReference type="GO" id="GO:0003677">
    <property type="term" value="F:DNA binding"/>
    <property type="evidence" value="ECO:0007669"/>
    <property type="project" value="InterPro"/>
</dbReference>
<organism evidence="9 10">
    <name type="scientific">Candidatus Woesebacteria bacterium RIFCSPHIGHO2_12_FULL_41_24</name>
    <dbReference type="NCBI Taxonomy" id="1802510"/>
    <lineage>
        <taxon>Bacteria</taxon>
        <taxon>Candidatus Woeseibacteriota</taxon>
    </lineage>
</organism>
<dbReference type="PANTHER" id="PTHR34388:SF1">
    <property type="entry name" value="DNA POLYMERASE III SUBUNIT DELTA"/>
    <property type="match status" value="1"/>
</dbReference>
<comment type="catalytic activity">
    <reaction evidence="7">
        <text>DNA(n) + a 2'-deoxyribonucleoside 5'-triphosphate = DNA(n+1) + diphosphate</text>
        <dbReference type="Rhea" id="RHEA:22508"/>
        <dbReference type="Rhea" id="RHEA-COMP:17339"/>
        <dbReference type="Rhea" id="RHEA-COMP:17340"/>
        <dbReference type="ChEBI" id="CHEBI:33019"/>
        <dbReference type="ChEBI" id="CHEBI:61560"/>
        <dbReference type="ChEBI" id="CHEBI:173112"/>
        <dbReference type="EC" id="2.7.7.7"/>
    </reaction>
</comment>
<dbReference type="Pfam" id="PF21694">
    <property type="entry name" value="DNA_pol3_delta_C"/>
    <property type="match status" value="1"/>
</dbReference>
<evidence type="ECO:0000256" key="1">
    <source>
        <dbReference type="ARBA" id="ARBA00012417"/>
    </source>
</evidence>
<keyword evidence="2" id="KW-0808">Transferase</keyword>
<dbReference type="Proteomes" id="UP000178603">
    <property type="component" value="Unassembled WGS sequence"/>
</dbReference>
<dbReference type="InterPro" id="IPR005790">
    <property type="entry name" value="DNA_polIII_delta"/>
</dbReference>
<dbReference type="AlphaFoldDB" id="A0A1F8ARI5"/>
<evidence type="ECO:0000256" key="7">
    <source>
        <dbReference type="ARBA" id="ARBA00049244"/>
    </source>
</evidence>
<evidence type="ECO:0000256" key="6">
    <source>
        <dbReference type="ARBA" id="ARBA00034754"/>
    </source>
</evidence>
<keyword evidence="5" id="KW-0239">DNA-directed DNA polymerase</keyword>
<dbReference type="InterPro" id="IPR008921">
    <property type="entry name" value="DNA_pol3_clamp-load_cplx_C"/>
</dbReference>
<dbReference type="InterPro" id="IPR048466">
    <property type="entry name" value="DNA_pol3_delta-like_C"/>
</dbReference>
<evidence type="ECO:0000256" key="4">
    <source>
        <dbReference type="ARBA" id="ARBA00022705"/>
    </source>
</evidence>
<comment type="caution">
    <text evidence="9">The sequence shown here is derived from an EMBL/GenBank/DDBJ whole genome shotgun (WGS) entry which is preliminary data.</text>
</comment>
<dbReference type="GO" id="GO:0009360">
    <property type="term" value="C:DNA polymerase III complex"/>
    <property type="evidence" value="ECO:0007669"/>
    <property type="project" value="TreeGrafter"/>
</dbReference>
<evidence type="ECO:0000259" key="8">
    <source>
        <dbReference type="Pfam" id="PF21694"/>
    </source>
</evidence>
<dbReference type="EMBL" id="MGGW01000020">
    <property type="protein sequence ID" value="OGM53898.1"/>
    <property type="molecule type" value="Genomic_DNA"/>
</dbReference>
<evidence type="ECO:0000256" key="5">
    <source>
        <dbReference type="ARBA" id="ARBA00022932"/>
    </source>
</evidence>
<dbReference type="SUPFAM" id="SSF48019">
    <property type="entry name" value="post-AAA+ oligomerization domain-like"/>
    <property type="match status" value="1"/>
</dbReference>
<reference evidence="9 10" key="1">
    <citation type="journal article" date="2016" name="Nat. Commun.">
        <title>Thousands of microbial genomes shed light on interconnected biogeochemical processes in an aquifer system.</title>
        <authorList>
            <person name="Anantharaman K."/>
            <person name="Brown C.T."/>
            <person name="Hug L.A."/>
            <person name="Sharon I."/>
            <person name="Castelle C.J."/>
            <person name="Probst A.J."/>
            <person name="Thomas B.C."/>
            <person name="Singh A."/>
            <person name="Wilkins M.J."/>
            <person name="Karaoz U."/>
            <person name="Brodie E.L."/>
            <person name="Williams K.H."/>
            <person name="Hubbard S.S."/>
            <person name="Banfield J.F."/>
        </authorList>
    </citation>
    <scope>NUCLEOTIDE SEQUENCE [LARGE SCALE GENOMIC DNA]</scope>
</reference>
<evidence type="ECO:0000256" key="2">
    <source>
        <dbReference type="ARBA" id="ARBA00022679"/>
    </source>
</evidence>
<comment type="similarity">
    <text evidence="6">Belongs to the DNA polymerase HolA subunit family.</text>
</comment>
<keyword evidence="4" id="KW-0235">DNA replication</keyword>
<feature type="domain" description="DNA polymerase III delta subunit-like C-terminal" evidence="8">
    <location>
        <begin position="119"/>
        <end position="219"/>
    </location>
</feature>
<protein>
    <recommendedName>
        <fullName evidence="1">DNA-directed DNA polymerase</fullName>
        <ecNumber evidence="1">2.7.7.7</ecNumber>
    </recommendedName>
</protein>
<dbReference type="Gene3D" id="1.20.272.10">
    <property type="match status" value="1"/>
</dbReference>
<evidence type="ECO:0000313" key="10">
    <source>
        <dbReference type="Proteomes" id="UP000178603"/>
    </source>
</evidence>
<dbReference type="EC" id="2.7.7.7" evidence="1"/>
<gene>
    <name evidence="9" type="ORF">A3E44_05820</name>
</gene>
<dbReference type="GO" id="GO:0003887">
    <property type="term" value="F:DNA-directed DNA polymerase activity"/>
    <property type="evidence" value="ECO:0007669"/>
    <property type="project" value="UniProtKB-KW"/>
</dbReference>
<dbReference type="PANTHER" id="PTHR34388">
    <property type="entry name" value="DNA POLYMERASE III SUBUNIT DELTA"/>
    <property type="match status" value="1"/>
</dbReference>
<evidence type="ECO:0000313" key="9">
    <source>
        <dbReference type="EMBL" id="OGM53898.1"/>
    </source>
</evidence>
<dbReference type="GO" id="GO:0006261">
    <property type="term" value="P:DNA-templated DNA replication"/>
    <property type="evidence" value="ECO:0007669"/>
    <property type="project" value="TreeGrafter"/>
</dbReference>
<sequence length="222" mass="25188">MKIVVIHGEDNVKSRNRLEEVLTRVKYKGYDLIKVAGKKVNLTETTRAQSLFGQKQLFVLDEPDVADFGEFIKDQGEISDASIIAYFGKEVGRLTLKYLPKGAKVEKFDIPHKLWAFLDSFYPGNGQASLRILHEALVGNPIEMILALLARHVRDLYWVASEPKTFSSPPWRVSKLKRQADKFSKKHQQKVTAFLAQADFKSKTGQADLLTSLDLLIIKELE</sequence>
<proteinExistence type="inferred from homology"/>
<accession>A0A1F8ARI5</accession>